<organism evidence="1 2">
    <name type="scientific">Hydrocarboniphaga effusa AP103</name>
    <dbReference type="NCBI Taxonomy" id="1172194"/>
    <lineage>
        <taxon>Bacteria</taxon>
        <taxon>Pseudomonadati</taxon>
        <taxon>Pseudomonadota</taxon>
        <taxon>Gammaproteobacteria</taxon>
        <taxon>Nevskiales</taxon>
        <taxon>Nevskiaceae</taxon>
        <taxon>Hydrocarboniphaga</taxon>
    </lineage>
</organism>
<sequence>MTTLVLASFLVVAGLAVGRFVRLRQQREHFLLTPRKPVNVIRMGFGPNRSV</sequence>
<keyword evidence="2" id="KW-1185">Reference proteome</keyword>
<evidence type="ECO:0000313" key="2">
    <source>
        <dbReference type="Proteomes" id="UP000003704"/>
    </source>
</evidence>
<protein>
    <submittedName>
        <fullName evidence="1">Uncharacterized protein</fullName>
    </submittedName>
</protein>
<dbReference type="RefSeq" id="WP_007187309.1">
    <property type="nucleotide sequence ID" value="NZ_AKGD01000004.1"/>
</dbReference>
<comment type="caution">
    <text evidence="1">The sequence shown here is derived from an EMBL/GenBank/DDBJ whole genome shotgun (WGS) entry which is preliminary data.</text>
</comment>
<reference evidence="1 2" key="1">
    <citation type="journal article" date="2012" name="J. Bacteriol.">
        <title>Genome Sequence of n-Alkane-Degrading Hydrocarboniphaga effusa Strain AP103T (ATCC BAA-332T).</title>
        <authorList>
            <person name="Chang H.K."/>
            <person name="Zylstra G.J."/>
            <person name="Chae J.C."/>
        </authorList>
    </citation>
    <scope>NUCLEOTIDE SEQUENCE [LARGE SCALE GENOMIC DNA]</scope>
    <source>
        <strain evidence="1 2">AP103</strain>
    </source>
</reference>
<evidence type="ECO:0000313" key="1">
    <source>
        <dbReference type="EMBL" id="EIT67939.1"/>
    </source>
</evidence>
<name>I7Z806_9GAMM</name>
<dbReference type="STRING" id="1172194.WQQ_43740"/>
<dbReference type="AlphaFoldDB" id="I7Z806"/>
<dbReference type="Proteomes" id="UP000003704">
    <property type="component" value="Unassembled WGS sequence"/>
</dbReference>
<proteinExistence type="predicted"/>
<dbReference type="EMBL" id="AKGD01000004">
    <property type="protein sequence ID" value="EIT67939.1"/>
    <property type="molecule type" value="Genomic_DNA"/>
</dbReference>
<accession>I7Z806</accession>
<gene>
    <name evidence="1" type="ORF">WQQ_43740</name>
</gene>